<feature type="region of interest" description="Disordered" evidence="1">
    <location>
        <begin position="110"/>
        <end position="285"/>
    </location>
</feature>
<feature type="compositionally biased region" description="Basic and acidic residues" evidence="1">
    <location>
        <begin position="175"/>
        <end position="185"/>
    </location>
</feature>
<feature type="compositionally biased region" description="Basic and acidic residues" evidence="1">
    <location>
        <begin position="252"/>
        <end position="275"/>
    </location>
</feature>
<evidence type="ECO:0000313" key="2">
    <source>
        <dbReference type="EMBL" id="CAH1224864.1"/>
    </source>
</evidence>
<feature type="region of interest" description="Disordered" evidence="1">
    <location>
        <begin position="51"/>
        <end position="97"/>
    </location>
</feature>
<evidence type="ECO:0000313" key="3">
    <source>
        <dbReference type="Proteomes" id="UP000838412"/>
    </source>
</evidence>
<gene>
    <name evidence="2" type="primary">Hypp31</name>
    <name evidence="2" type="ORF">BLAG_LOCUS64</name>
</gene>
<feature type="compositionally biased region" description="Basic and acidic residues" evidence="1">
    <location>
        <begin position="154"/>
        <end position="165"/>
    </location>
</feature>
<reference evidence="2" key="1">
    <citation type="submission" date="2022-01" db="EMBL/GenBank/DDBJ databases">
        <authorList>
            <person name="Braso-Vives M."/>
        </authorList>
    </citation>
    <scope>NUCLEOTIDE SEQUENCE</scope>
</reference>
<organism evidence="2 3">
    <name type="scientific">Branchiostoma lanceolatum</name>
    <name type="common">Common lancelet</name>
    <name type="synonym">Amphioxus lanceolatum</name>
    <dbReference type="NCBI Taxonomy" id="7740"/>
    <lineage>
        <taxon>Eukaryota</taxon>
        <taxon>Metazoa</taxon>
        <taxon>Chordata</taxon>
        <taxon>Cephalochordata</taxon>
        <taxon>Leptocardii</taxon>
        <taxon>Amphioxiformes</taxon>
        <taxon>Branchiostomatidae</taxon>
        <taxon>Branchiostoma</taxon>
    </lineage>
</organism>
<proteinExistence type="predicted"/>
<accession>A0A8J9VRM7</accession>
<sequence>MKSKRACYVSYPRINLLQYLLANMKIRKDNSVTAASRSNITSMWDTLERKGVGPSALATKPRKRKVDKTDGGSRLKLPRKRKNGVTESEYGNGEEVSGVHLGQKRCRIVQLGADPQSRKHTRRVTDPLQTALDTKRCKQSKLKRSSSVSSLDWQGKEQEDTESHDYVGIGAAASPERRETHRETSAIESTANANVSTGDFRECSQSKSRRKRQRANKTVGQSRGRSVLCAPCKSKTRNRRRNTPKPSVTASKIHDVSRSTPQRREEQKASDKDCHTTNGDAFGTIGVTDNESQGWTVIRDALRSQTEWTDISLHAASADSNALRKSSKRKAEKHGNAVCSSKWERRHKPKKTDCLEPGTLLSPRLLLRPDSTYYDVVAGETVLVNHIDDDPCKWEAADEVELVACQDGNTPRGYRDASGRICRVYRQYLDIVNGEVLRRVASELWEYVNCM</sequence>
<evidence type="ECO:0000256" key="1">
    <source>
        <dbReference type="SAM" id="MobiDB-lite"/>
    </source>
</evidence>
<keyword evidence="3" id="KW-1185">Reference proteome</keyword>
<dbReference type="OrthoDB" id="10522764at2759"/>
<dbReference type="Proteomes" id="UP000838412">
    <property type="component" value="Chromosome 1"/>
</dbReference>
<feature type="compositionally biased region" description="Basic residues" evidence="1">
    <location>
        <begin position="234"/>
        <end position="243"/>
    </location>
</feature>
<dbReference type="AlphaFoldDB" id="A0A8J9VRM7"/>
<protein>
    <submittedName>
        <fullName evidence="2">Hypp31 protein</fullName>
    </submittedName>
</protein>
<dbReference type="EMBL" id="OV696686">
    <property type="protein sequence ID" value="CAH1224864.1"/>
    <property type="molecule type" value="Genomic_DNA"/>
</dbReference>
<feature type="compositionally biased region" description="Polar residues" evidence="1">
    <location>
        <begin position="186"/>
        <end position="197"/>
    </location>
</feature>
<name>A0A8J9VRM7_BRALA</name>